<reference evidence="3 4" key="1">
    <citation type="journal article" date="2016" name="Nat. Commun.">
        <title>Thousands of microbial genomes shed light on interconnected biogeochemical processes in an aquifer system.</title>
        <authorList>
            <person name="Anantharaman K."/>
            <person name="Brown C.T."/>
            <person name="Hug L.A."/>
            <person name="Sharon I."/>
            <person name="Castelle C.J."/>
            <person name="Probst A.J."/>
            <person name="Thomas B.C."/>
            <person name="Singh A."/>
            <person name="Wilkins M.J."/>
            <person name="Karaoz U."/>
            <person name="Brodie E.L."/>
            <person name="Williams K.H."/>
            <person name="Hubbard S.S."/>
            <person name="Banfield J.F."/>
        </authorList>
    </citation>
    <scope>NUCLEOTIDE SEQUENCE [LARGE SCALE GENOMIC DNA]</scope>
</reference>
<dbReference type="STRING" id="1802505.A3D01_00915"/>
<protein>
    <submittedName>
        <fullName evidence="3">Type IV pili twitching motility protein PilT</fullName>
    </submittedName>
</protein>
<gene>
    <name evidence="3" type="ORF">A3D01_00915</name>
</gene>
<dbReference type="Pfam" id="PF00437">
    <property type="entry name" value="T2SSE"/>
    <property type="match status" value="1"/>
</dbReference>
<proteinExistence type="inferred from homology"/>
<dbReference type="CDD" id="cd01131">
    <property type="entry name" value="PilT"/>
    <property type="match status" value="1"/>
</dbReference>
<dbReference type="PANTHER" id="PTHR30486">
    <property type="entry name" value="TWITCHING MOTILITY PROTEIN PILT"/>
    <property type="match status" value="1"/>
</dbReference>
<organism evidence="3 4">
    <name type="scientific">Candidatus Woesebacteria bacterium RIFCSPHIGHO2_02_FULL_39_13</name>
    <dbReference type="NCBI Taxonomy" id="1802505"/>
    <lineage>
        <taxon>Bacteria</taxon>
        <taxon>Candidatus Woeseibacteriota</taxon>
    </lineage>
</organism>
<evidence type="ECO:0000259" key="2">
    <source>
        <dbReference type="PROSITE" id="PS00662"/>
    </source>
</evidence>
<dbReference type="PROSITE" id="PS00662">
    <property type="entry name" value="T2SP_E"/>
    <property type="match status" value="1"/>
</dbReference>
<comment type="similarity">
    <text evidence="1">Belongs to the GSP E family.</text>
</comment>
<dbReference type="InterPro" id="IPR006321">
    <property type="entry name" value="PilT/PilU"/>
</dbReference>
<dbReference type="InterPro" id="IPR001482">
    <property type="entry name" value="T2SS/T4SS_dom"/>
</dbReference>
<dbReference type="AlphaFoldDB" id="A0A1F7Z3S8"/>
<dbReference type="InterPro" id="IPR027417">
    <property type="entry name" value="P-loop_NTPase"/>
</dbReference>
<dbReference type="Gene3D" id="3.40.50.300">
    <property type="entry name" value="P-loop containing nucleotide triphosphate hydrolases"/>
    <property type="match status" value="1"/>
</dbReference>
<dbReference type="EMBL" id="MGGR01000007">
    <property type="protein sequence ID" value="OGM34323.1"/>
    <property type="molecule type" value="Genomic_DNA"/>
</dbReference>
<dbReference type="SUPFAM" id="SSF52540">
    <property type="entry name" value="P-loop containing nucleoside triphosphate hydrolases"/>
    <property type="match status" value="1"/>
</dbReference>
<sequence>MFNFQFFKVDIKELLQLTVDREASDLHILSGIAPYLRIEGQLSPIPDEELLTPEIVERFTKEIMSSEQIERLTVNKEVDFSLPFNQNARFRVNAYTQKGTLALAFRRIPLKIPKIDDLGLPKLIHTFTGLKQGFVLVTGPTGHGKSTTLASMLNEINEARSEHIVTIEDPIEFIFKPISSIISQREMGFDTHSWQIALRSVLREDPDVVLVGEMRDYETIASALTVAETGHLVFATLHTNSASQTIDRIVDVFPDEQQEQVRLQLSNVIEAVFSMRLIPSVTGKRVVAYEIMLGTSAIKTSVREGKTHQIDNIIQTSTEVGMNTLEMSLANLVKIGKIDLKTAQTFSLRPEELSRLVRSSK</sequence>
<evidence type="ECO:0000256" key="1">
    <source>
        <dbReference type="ARBA" id="ARBA00006611"/>
    </source>
</evidence>
<name>A0A1F7Z3S8_9BACT</name>
<comment type="caution">
    <text evidence="3">The sequence shown here is derived from an EMBL/GenBank/DDBJ whole genome shotgun (WGS) entry which is preliminary data.</text>
</comment>
<dbReference type="InterPro" id="IPR050921">
    <property type="entry name" value="T4SS_GSP_E_ATPase"/>
</dbReference>
<dbReference type="Proteomes" id="UP000177169">
    <property type="component" value="Unassembled WGS sequence"/>
</dbReference>
<dbReference type="GO" id="GO:0005524">
    <property type="term" value="F:ATP binding"/>
    <property type="evidence" value="ECO:0007669"/>
    <property type="project" value="InterPro"/>
</dbReference>
<feature type="domain" description="Bacterial type II secretion system protein E" evidence="2">
    <location>
        <begin position="202"/>
        <end position="216"/>
    </location>
</feature>
<dbReference type="Gene3D" id="3.30.450.90">
    <property type="match status" value="1"/>
</dbReference>
<accession>A0A1F7Z3S8</accession>
<dbReference type="PANTHER" id="PTHR30486:SF16">
    <property type="entry name" value="TWITCHING MOTILITY PROTEIN PILT"/>
    <property type="match status" value="1"/>
</dbReference>
<dbReference type="NCBIfam" id="TIGR01420">
    <property type="entry name" value="pilT_fam"/>
    <property type="match status" value="1"/>
</dbReference>
<evidence type="ECO:0000313" key="4">
    <source>
        <dbReference type="Proteomes" id="UP000177169"/>
    </source>
</evidence>
<evidence type="ECO:0000313" key="3">
    <source>
        <dbReference type="EMBL" id="OGM34323.1"/>
    </source>
</evidence>
<dbReference type="GO" id="GO:0016887">
    <property type="term" value="F:ATP hydrolysis activity"/>
    <property type="evidence" value="ECO:0007669"/>
    <property type="project" value="InterPro"/>
</dbReference>